<comment type="subcellular location">
    <subcellularLocation>
        <location evidence="1">Cell membrane</location>
        <topology evidence="1">Multi-pass membrane protein</topology>
    </subcellularLocation>
</comment>
<feature type="transmembrane region" description="Helical" evidence="6">
    <location>
        <begin position="43"/>
        <end position="64"/>
    </location>
</feature>
<protein>
    <submittedName>
        <fullName evidence="7">Putative permease</fullName>
    </submittedName>
</protein>
<feature type="transmembrane region" description="Helical" evidence="6">
    <location>
        <begin position="85"/>
        <end position="104"/>
    </location>
</feature>
<evidence type="ECO:0000256" key="6">
    <source>
        <dbReference type="SAM" id="Phobius"/>
    </source>
</evidence>
<proteinExistence type="predicted"/>
<dbReference type="GO" id="GO:0043190">
    <property type="term" value="C:ATP-binding cassette (ABC) transporter complex"/>
    <property type="evidence" value="ECO:0007669"/>
    <property type="project" value="TreeGrafter"/>
</dbReference>
<evidence type="ECO:0000313" key="8">
    <source>
        <dbReference type="Proteomes" id="UP000010467"/>
    </source>
</evidence>
<evidence type="ECO:0000313" key="7">
    <source>
        <dbReference type="EMBL" id="AFZ67532.1"/>
    </source>
</evidence>
<evidence type="ECO:0000256" key="3">
    <source>
        <dbReference type="ARBA" id="ARBA00022692"/>
    </source>
</evidence>
<evidence type="ECO:0000256" key="1">
    <source>
        <dbReference type="ARBA" id="ARBA00004651"/>
    </source>
</evidence>
<reference evidence="8" key="1">
    <citation type="submission" date="2012-03" db="EMBL/GenBank/DDBJ databases">
        <title>Complete sequence of chromosome of Deinococcus peraridilitoris DSM 19664.</title>
        <authorList>
            <person name="Lucas S."/>
            <person name="Copeland A."/>
            <person name="Lapidus A."/>
            <person name="Glavina del Rio T."/>
            <person name="Dalin E."/>
            <person name="Tice H."/>
            <person name="Bruce D."/>
            <person name="Goodwin L."/>
            <person name="Pitluck S."/>
            <person name="Peters L."/>
            <person name="Mikhailova N."/>
            <person name="Lu M."/>
            <person name="Kyrpides N."/>
            <person name="Mavromatis K."/>
            <person name="Ivanova N."/>
            <person name="Brettin T."/>
            <person name="Detter J.C."/>
            <person name="Han C."/>
            <person name="Larimer F."/>
            <person name="Land M."/>
            <person name="Hauser L."/>
            <person name="Markowitz V."/>
            <person name="Cheng J.-F."/>
            <person name="Hugenholtz P."/>
            <person name="Woyke T."/>
            <person name="Wu D."/>
            <person name="Pukall R."/>
            <person name="Steenblock K."/>
            <person name="Brambilla E."/>
            <person name="Klenk H.-P."/>
            <person name="Eisen J.A."/>
        </authorList>
    </citation>
    <scope>NUCLEOTIDE SEQUENCE [LARGE SCALE GENOMIC DNA]</scope>
    <source>
        <strain evidence="8">DSM 19664 / LMG 22246 / CIP 109416 / KR-200</strain>
    </source>
</reference>
<keyword evidence="8" id="KW-1185">Reference proteome</keyword>
<dbReference type="EMBL" id="CP003382">
    <property type="protein sequence ID" value="AFZ67532.1"/>
    <property type="molecule type" value="Genomic_DNA"/>
</dbReference>
<keyword evidence="2" id="KW-1003">Cell membrane</keyword>
<dbReference type="KEGG" id="dpd:Deipe_2035"/>
<accession>L0A2W9</accession>
<feature type="transmembrane region" description="Helical" evidence="6">
    <location>
        <begin position="286"/>
        <end position="303"/>
    </location>
</feature>
<evidence type="ECO:0000256" key="4">
    <source>
        <dbReference type="ARBA" id="ARBA00022989"/>
    </source>
</evidence>
<feature type="transmembrane region" description="Helical" evidence="6">
    <location>
        <begin position="315"/>
        <end position="333"/>
    </location>
</feature>
<dbReference type="InterPro" id="IPR005495">
    <property type="entry name" value="LptG/LptF_permease"/>
</dbReference>
<dbReference type="eggNOG" id="COG0795">
    <property type="taxonomic scope" value="Bacteria"/>
</dbReference>
<dbReference type="STRING" id="937777.Deipe_2035"/>
<dbReference type="Pfam" id="PF03739">
    <property type="entry name" value="LptF_LptG"/>
    <property type="match status" value="1"/>
</dbReference>
<keyword evidence="4 6" id="KW-1133">Transmembrane helix</keyword>
<dbReference type="HOGENOM" id="CLU_063408_0_0_0"/>
<organism evidence="7 8">
    <name type="scientific">Deinococcus peraridilitoris (strain DSM 19664 / LMG 22246 / CIP 109416 / KR-200)</name>
    <dbReference type="NCBI Taxonomy" id="937777"/>
    <lineage>
        <taxon>Bacteria</taxon>
        <taxon>Thermotogati</taxon>
        <taxon>Deinococcota</taxon>
        <taxon>Deinococci</taxon>
        <taxon>Deinococcales</taxon>
        <taxon>Deinococcaceae</taxon>
        <taxon>Deinococcus</taxon>
    </lineage>
</organism>
<sequence length="337" mass="37543">MYAAGFAVFLLLTTTDLISSIVGALLRNNASFALGLELYLARLPFLIGWVLPLAVPFAILIGFGRLAKDSELKALAAGGVRPISTLWPLVLLGLLVSAFGFYNANVLTPSGNVRFNDAWTRVWFNGSPNPPSQDLYTFRSQNGDTLFYAGRVQGDQNDSGRATLSGVLIQTPTVTYSAQTGIWDARRKVWEFRSYWETRSDRPPVFRAETRRVRQTDLLRPPSAPPEHLTLGELRQRARDTSLDIRDQRSYRFELQRRFADPLTALGFALAAGSLGLLLRNRAWSFAAIVLLIFSFYVVWSAMPQLVKLGAVPEMLAAWLPNVLLLLTSLIVARRLL</sequence>
<dbReference type="PANTHER" id="PTHR33529:SF6">
    <property type="entry name" value="YJGP_YJGQ FAMILY PERMEASE"/>
    <property type="match status" value="1"/>
</dbReference>
<name>L0A2W9_DEIPD</name>
<dbReference type="GO" id="GO:0015920">
    <property type="term" value="P:lipopolysaccharide transport"/>
    <property type="evidence" value="ECO:0007669"/>
    <property type="project" value="TreeGrafter"/>
</dbReference>
<keyword evidence="5 6" id="KW-0472">Membrane</keyword>
<dbReference type="Proteomes" id="UP000010467">
    <property type="component" value="Chromosome"/>
</dbReference>
<dbReference type="PANTHER" id="PTHR33529">
    <property type="entry name" value="SLR0882 PROTEIN-RELATED"/>
    <property type="match status" value="1"/>
</dbReference>
<dbReference type="AlphaFoldDB" id="L0A2W9"/>
<evidence type="ECO:0000256" key="2">
    <source>
        <dbReference type="ARBA" id="ARBA00022475"/>
    </source>
</evidence>
<evidence type="ECO:0000256" key="5">
    <source>
        <dbReference type="ARBA" id="ARBA00023136"/>
    </source>
</evidence>
<gene>
    <name evidence="7" type="ordered locus">Deipe_2035</name>
</gene>
<keyword evidence="3 6" id="KW-0812">Transmembrane</keyword>
<dbReference type="PATRIC" id="fig|937777.3.peg.2045"/>